<accession>A0ABS6JJY4</accession>
<evidence type="ECO:0000313" key="3">
    <source>
        <dbReference type="EMBL" id="MBU9713514.1"/>
    </source>
</evidence>
<dbReference type="EMBL" id="JAHQCS010000142">
    <property type="protein sequence ID" value="MBU9713514.1"/>
    <property type="molecule type" value="Genomic_DNA"/>
</dbReference>
<evidence type="ECO:0000313" key="4">
    <source>
        <dbReference type="Proteomes" id="UP000784880"/>
    </source>
</evidence>
<protein>
    <submittedName>
        <fullName evidence="3">CotH kinase family protein</fullName>
    </submittedName>
</protein>
<dbReference type="RefSeq" id="WP_217067669.1">
    <property type="nucleotide sequence ID" value="NZ_JAHQCS010000142.1"/>
</dbReference>
<keyword evidence="4" id="KW-1185">Reference proteome</keyword>
<keyword evidence="1" id="KW-0433">Leucine-rich repeat</keyword>
<comment type="caution">
    <text evidence="3">The sequence shown here is derived from an EMBL/GenBank/DDBJ whole genome shotgun (WGS) entry which is preliminary data.</text>
</comment>
<gene>
    <name evidence="3" type="ORF">KS419_17435</name>
</gene>
<proteinExistence type="predicted"/>
<dbReference type="InterPro" id="IPR001611">
    <property type="entry name" value="Leu-rich_rpt"/>
</dbReference>
<dbReference type="SMART" id="SM00365">
    <property type="entry name" value="LRR_SD22"/>
    <property type="match status" value="4"/>
</dbReference>
<dbReference type="PANTHER" id="PTHR46652:SF3">
    <property type="entry name" value="LEUCINE-RICH REPEAT-CONTAINING PROTEIN 9"/>
    <property type="match status" value="1"/>
</dbReference>
<organism evidence="3 4">
    <name type="scientific">Evansella tamaricis</name>
    <dbReference type="NCBI Taxonomy" id="2069301"/>
    <lineage>
        <taxon>Bacteria</taxon>
        <taxon>Bacillati</taxon>
        <taxon>Bacillota</taxon>
        <taxon>Bacilli</taxon>
        <taxon>Bacillales</taxon>
        <taxon>Bacillaceae</taxon>
        <taxon>Evansella</taxon>
    </lineage>
</organism>
<dbReference type="InterPro" id="IPR026876">
    <property type="entry name" value="Fn3_assoc_repeat"/>
</dbReference>
<dbReference type="Proteomes" id="UP000784880">
    <property type="component" value="Unassembled WGS sequence"/>
</dbReference>
<dbReference type="InterPro" id="IPR014867">
    <property type="entry name" value="Spore_coat_CotH_CotH2/3/7"/>
</dbReference>
<dbReference type="Pfam" id="PF08757">
    <property type="entry name" value="CotH"/>
    <property type="match status" value="1"/>
</dbReference>
<keyword evidence="3" id="KW-0418">Kinase</keyword>
<dbReference type="Pfam" id="PF12799">
    <property type="entry name" value="LRR_4"/>
    <property type="match status" value="2"/>
</dbReference>
<sequence length="828" mass="95892">MQHKKTKISLFLLIPVLFLGWILAFSVASGPIISDENLEAAIRVELNYERGEIRADQLIDIQELRIRGMGIESLEGIQHMTGLISLDLRDNNIEDISYLSELTKLKNLNLRGNRLKDIESLANLESLIELNLRDNSIQDISPLSDLIVLRDLNLRYNQITNIEALRNLESLRDRLYLEGNSITDYSPISNYLKEINDTDVEFDEEFLSNTPSFSHPGGFYDSEFELEITSPIQEGVIYYTLDGSEPDPMNNSQRTLKYTGPITIKNRTEEPNTISNIPTNFLSGGREWREPESNVTKATVVRSKIVNEDSFFSSYTTTQTYFVDAEYTLPVISISTDSKNLFDDEIGIYVPGVNYNPELEELGEAKIGETGNYEQRGREWERPVHLEFFETNRELAFSQNLGVRIHGGYTRSFPQKSLRLYARNDYGSNVINYSIFGDDSNDSFSSLLLRQSGNDWGRTMFADALMQEIVNHTSVETQAYRPSIVFINGEYWGIHNIRERYDHRYFRHNYGIERDDLVVLESNAEVDTGEQGDNGHYLEMMEYVENNDLSSPEEYAYVTNLMDTDNYITYMLSQIYFRNTDWPQSNIRYWRTKRNYEDGQPFPYDGRWRWLLYDTDHGFAFHGNEAYKHDTLEYLFETRGDHWSTSLFRNLLENYEFRNKFINEFADHLNTTFSPDKVNSLINKFESLYEPEIIEHRERWGLNASLNSWHSRINNMRDFASNRPLYVREHIASHFDLSGTVNITVKADESVGTIKINSLNISTETPGIQDPSNWSGVYFKDVPISITAEPKEGYKFEGWGNDISDTSQILSINLYGDIVLEPIFTKVN</sequence>
<dbReference type="PANTHER" id="PTHR46652">
    <property type="entry name" value="LEUCINE-RICH REPEAT AND IQ DOMAIN-CONTAINING PROTEIN 1-RELATED"/>
    <property type="match status" value="1"/>
</dbReference>
<dbReference type="GO" id="GO:0016301">
    <property type="term" value="F:kinase activity"/>
    <property type="evidence" value="ECO:0007669"/>
    <property type="project" value="UniProtKB-KW"/>
</dbReference>
<dbReference type="PROSITE" id="PS51450">
    <property type="entry name" value="LRR"/>
    <property type="match status" value="4"/>
</dbReference>
<dbReference type="Pfam" id="PF13287">
    <property type="entry name" value="Fn3_assoc"/>
    <property type="match status" value="1"/>
</dbReference>
<name>A0ABS6JJY4_9BACI</name>
<keyword evidence="2" id="KW-0677">Repeat</keyword>
<dbReference type="InterPro" id="IPR025875">
    <property type="entry name" value="Leu-rich_rpt_4"/>
</dbReference>
<keyword evidence="3" id="KW-0808">Transferase</keyword>
<reference evidence="3 4" key="1">
    <citation type="submission" date="2021-06" db="EMBL/GenBank/DDBJ databases">
        <title>Bacillus sp. RD4P76, an endophyte from a halophyte.</title>
        <authorList>
            <person name="Sun J.-Q."/>
        </authorList>
    </citation>
    <scope>NUCLEOTIDE SEQUENCE [LARGE SCALE GENOMIC DNA]</scope>
    <source>
        <strain evidence="3 4">CGMCC 1.15917</strain>
    </source>
</reference>
<evidence type="ECO:0000256" key="1">
    <source>
        <dbReference type="ARBA" id="ARBA00022614"/>
    </source>
</evidence>
<evidence type="ECO:0000256" key="2">
    <source>
        <dbReference type="ARBA" id="ARBA00022737"/>
    </source>
</evidence>
<dbReference type="InterPro" id="IPR050836">
    <property type="entry name" value="SDS22/Internalin_LRR"/>
</dbReference>